<organism evidence="2 3">
    <name type="scientific">Portunus trituberculatus</name>
    <name type="common">Swimming crab</name>
    <name type="synonym">Neptunus trituberculatus</name>
    <dbReference type="NCBI Taxonomy" id="210409"/>
    <lineage>
        <taxon>Eukaryota</taxon>
        <taxon>Metazoa</taxon>
        <taxon>Ecdysozoa</taxon>
        <taxon>Arthropoda</taxon>
        <taxon>Crustacea</taxon>
        <taxon>Multicrustacea</taxon>
        <taxon>Malacostraca</taxon>
        <taxon>Eumalacostraca</taxon>
        <taxon>Eucarida</taxon>
        <taxon>Decapoda</taxon>
        <taxon>Pleocyemata</taxon>
        <taxon>Brachyura</taxon>
        <taxon>Eubrachyura</taxon>
        <taxon>Portunoidea</taxon>
        <taxon>Portunidae</taxon>
        <taxon>Portuninae</taxon>
        <taxon>Portunus</taxon>
    </lineage>
</organism>
<dbReference type="AlphaFoldDB" id="A0A5B7I909"/>
<accession>A0A5B7I909</accession>
<comment type="caution">
    <text evidence="2">The sequence shown here is derived from an EMBL/GenBank/DDBJ whole genome shotgun (WGS) entry which is preliminary data.</text>
</comment>
<protein>
    <recommendedName>
        <fullName evidence="4">Secreted protein</fullName>
    </recommendedName>
</protein>
<name>A0A5B7I909_PORTR</name>
<evidence type="ECO:0000313" key="2">
    <source>
        <dbReference type="EMBL" id="MPC81921.1"/>
    </source>
</evidence>
<reference evidence="2 3" key="1">
    <citation type="submission" date="2019-05" db="EMBL/GenBank/DDBJ databases">
        <title>Another draft genome of Portunus trituberculatus and its Hox gene families provides insights of decapod evolution.</title>
        <authorList>
            <person name="Jeong J.-H."/>
            <person name="Song I."/>
            <person name="Kim S."/>
            <person name="Choi T."/>
            <person name="Kim D."/>
            <person name="Ryu S."/>
            <person name="Kim W."/>
        </authorList>
    </citation>
    <scope>NUCLEOTIDE SEQUENCE [LARGE SCALE GENOMIC DNA]</scope>
    <source>
        <tissue evidence="2">Muscle</tissue>
    </source>
</reference>
<proteinExistence type="predicted"/>
<dbReference type="Proteomes" id="UP000324222">
    <property type="component" value="Unassembled WGS sequence"/>
</dbReference>
<evidence type="ECO:0000256" key="1">
    <source>
        <dbReference type="SAM" id="SignalP"/>
    </source>
</evidence>
<sequence>MNPFSPLPCLWVSAVCGSVTAQTNCTHTLFLPYFVTLLTFPHSSPHWTIETSLSLLGPCIFTYR</sequence>
<feature type="chain" id="PRO_5022717615" description="Secreted protein" evidence="1">
    <location>
        <begin position="22"/>
        <end position="64"/>
    </location>
</feature>
<keyword evidence="1" id="KW-0732">Signal</keyword>
<feature type="signal peptide" evidence="1">
    <location>
        <begin position="1"/>
        <end position="21"/>
    </location>
</feature>
<evidence type="ECO:0000313" key="3">
    <source>
        <dbReference type="Proteomes" id="UP000324222"/>
    </source>
</evidence>
<gene>
    <name evidence="2" type="ORF">E2C01_076562</name>
</gene>
<evidence type="ECO:0008006" key="4">
    <source>
        <dbReference type="Google" id="ProtNLM"/>
    </source>
</evidence>
<keyword evidence="3" id="KW-1185">Reference proteome</keyword>
<dbReference type="EMBL" id="VSRR010058409">
    <property type="protein sequence ID" value="MPC81921.1"/>
    <property type="molecule type" value="Genomic_DNA"/>
</dbReference>